<gene>
    <name evidence="18" type="primary">PPD</name>
    <name evidence="18" type="ORF">SDJN03_22260</name>
</gene>
<comment type="caution">
    <text evidence="18">The sequence shown here is derived from an EMBL/GenBank/DDBJ whole genome shotgun (WGS) entry which is preliminary data.</text>
</comment>
<dbReference type="GO" id="GO:0015979">
    <property type="term" value="P:photosynthesis"/>
    <property type="evidence" value="ECO:0007669"/>
    <property type="project" value="UniProtKB-KW"/>
</dbReference>
<dbReference type="InterPro" id="IPR002192">
    <property type="entry name" value="PPDK_AMP/ATP-bd"/>
</dbReference>
<evidence type="ECO:0000256" key="9">
    <source>
        <dbReference type="ARBA" id="ARBA00022840"/>
    </source>
</evidence>
<dbReference type="PANTHER" id="PTHR22931">
    <property type="entry name" value="PHOSPHOENOLPYRUVATE DIKINASE-RELATED"/>
    <property type="match status" value="1"/>
</dbReference>
<dbReference type="Pfam" id="PF20235">
    <property type="entry name" value="PIR2-like_helical"/>
    <property type="match status" value="1"/>
</dbReference>
<comment type="similarity">
    <text evidence="2">Belongs to the PEP-utilizing enzyme family.</text>
</comment>
<dbReference type="Pfam" id="PF01326">
    <property type="entry name" value="PPDK_N"/>
    <property type="match status" value="2"/>
</dbReference>
<dbReference type="GO" id="GO:0005524">
    <property type="term" value="F:ATP binding"/>
    <property type="evidence" value="ECO:0007669"/>
    <property type="project" value="UniProtKB-KW"/>
</dbReference>
<feature type="region of interest" description="Disordered" evidence="13">
    <location>
        <begin position="294"/>
        <end position="346"/>
    </location>
</feature>
<dbReference type="EMBL" id="JAGKQH010000014">
    <property type="protein sequence ID" value="KAG6582258.1"/>
    <property type="molecule type" value="Genomic_DNA"/>
</dbReference>
<dbReference type="NCBIfam" id="NF004531">
    <property type="entry name" value="PRK05878.1"/>
    <property type="match status" value="1"/>
</dbReference>
<feature type="region of interest" description="Disordered" evidence="13">
    <location>
        <begin position="967"/>
        <end position="987"/>
    </location>
</feature>
<evidence type="ECO:0000256" key="11">
    <source>
        <dbReference type="ARBA" id="ARBA00048103"/>
    </source>
</evidence>
<keyword evidence="7" id="KW-0547">Nucleotide-binding</keyword>
<dbReference type="PROSITE" id="PS00742">
    <property type="entry name" value="PEP_ENZYMES_2"/>
    <property type="match status" value="1"/>
</dbReference>
<comment type="cofactor">
    <cofactor evidence="1">
        <name>Mg(2+)</name>
        <dbReference type="ChEBI" id="CHEBI:18420"/>
    </cofactor>
</comment>
<evidence type="ECO:0000259" key="16">
    <source>
        <dbReference type="Pfam" id="PF02896"/>
    </source>
</evidence>
<feature type="region of interest" description="Disordered" evidence="13">
    <location>
        <begin position="242"/>
        <end position="264"/>
    </location>
</feature>
<evidence type="ECO:0000259" key="14">
    <source>
        <dbReference type="Pfam" id="PF00391"/>
    </source>
</evidence>
<evidence type="ECO:0000256" key="1">
    <source>
        <dbReference type="ARBA" id="ARBA00001946"/>
    </source>
</evidence>
<evidence type="ECO:0000256" key="13">
    <source>
        <dbReference type="SAM" id="MobiDB-lite"/>
    </source>
</evidence>
<reference evidence="18 19" key="1">
    <citation type="journal article" date="2021" name="Hortic Res">
        <title>The domestication of Cucurbita argyrosperma as revealed by the genome of its wild relative.</title>
        <authorList>
            <person name="Barrera-Redondo J."/>
            <person name="Sanchez-de la Vega G."/>
            <person name="Aguirre-Liguori J.A."/>
            <person name="Castellanos-Morales G."/>
            <person name="Gutierrez-Guerrero Y.T."/>
            <person name="Aguirre-Dugua X."/>
            <person name="Aguirre-Planter E."/>
            <person name="Tenaillon M.I."/>
            <person name="Lira-Saade R."/>
            <person name="Eguiarte L.E."/>
        </authorList>
    </citation>
    <scope>NUCLEOTIDE SEQUENCE [LARGE SCALE GENOMIC DNA]</scope>
    <source>
        <strain evidence="18">JBR-2021</strain>
    </source>
</reference>
<keyword evidence="6" id="KW-0479">Metal-binding</keyword>
<evidence type="ECO:0000256" key="6">
    <source>
        <dbReference type="ARBA" id="ARBA00022723"/>
    </source>
</evidence>
<evidence type="ECO:0000256" key="3">
    <source>
        <dbReference type="ARBA" id="ARBA00011994"/>
    </source>
</evidence>
<dbReference type="InterPro" id="IPR046527">
    <property type="entry name" value="PIR2-like_helical"/>
</dbReference>
<feature type="domain" description="Pyruvate phosphate dikinase AMP/ATP-binding" evidence="15">
    <location>
        <begin position="1058"/>
        <end position="1290"/>
    </location>
</feature>
<keyword evidence="10" id="KW-0460">Magnesium</keyword>
<proteinExistence type="inferred from homology"/>
<keyword evidence="8" id="KW-0418">Kinase</keyword>
<keyword evidence="9" id="KW-0067">ATP-binding</keyword>
<dbReference type="NCBIfam" id="TIGR01828">
    <property type="entry name" value="pyru_phos_dikin"/>
    <property type="match status" value="1"/>
</dbReference>
<dbReference type="InterPro" id="IPR010121">
    <property type="entry name" value="Pyruvate_phosphate_dikinase"/>
</dbReference>
<evidence type="ECO:0000256" key="7">
    <source>
        <dbReference type="ARBA" id="ARBA00022741"/>
    </source>
</evidence>
<dbReference type="EC" id="2.7.9.1" evidence="3"/>
<name>A0AAV6MKE8_9ROSI</name>
<dbReference type="InterPro" id="IPR018274">
    <property type="entry name" value="PEP_util_AS"/>
</dbReference>
<dbReference type="InterPro" id="IPR008279">
    <property type="entry name" value="PEP-util_enz_mobile_dom"/>
</dbReference>
<evidence type="ECO:0000259" key="15">
    <source>
        <dbReference type="Pfam" id="PF01326"/>
    </source>
</evidence>
<evidence type="ECO:0000256" key="12">
    <source>
        <dbReference type="SAM" id="Coils"/>
    </source>
</evidence>
<dbReference type="PANTHER" id="PTHR22931:SF9">
    <property type="entry name" value="PYRUVATE, PHOSPHATE DIKINASE 1, CHLOROPLASTIC"/>
    <property type="match status" value="1"/>
</dbReference>
<evidence type="ECO:0000256" key="8">
    <source>
        <dbReference type="ARBA" id="ARBA00022777"/>
    </source>
</evidence>
<dbReference type="InterPro" id="IPR023151">
    <property type="entry name" value="PEP_util_CS"/>
</dbReference>
<evidence type="ECO:0000256" key="2">
    <source>
        <dbReference type="ARBA" id="ARBA00007837"/>
    </source>
</evidence>
<keyword evidence="4" id="KW-0602">Photosynthesis</keyword>
<dbReference type="InterPro" id="IPR000121">
    <property type="entry name" value="PEP_util_C"/>
</dbReference>
<keyword evidence="5" id="KW-0808">Transferase</keyword>
<evidence type="ECO:0000256" key="10">
    <source>
        <dbReference type="ARBA" id="ARBA00022842"/>
    </source>
</evidence>
<dbReference type="GO" id="GO:0050242">
    <property type="term" value="F:pyruvate, phosphate dikinase activity"/>
    <property type="evidence" value="ECO:0007669"/>
    <property type="project" value="UniProtKB-EC"/>
</dbReference>
<feature type="domain" description="PEP-utilising enzyme C-terminal" evidence="16">
    <location>
        <begin position="1517"/>
        <end position="1871"/>
    </location>
</feature>
<dbReference type="GO" id="GO:0046872">
    <property type="term" value="F:metal ion binding"/>
    <property type="evidence" value="ECO:0007669"/>
    <property type="project" value="UniProtKB-KW"/>
</dbReference>
<dbReference type="FunFam" id="3.20.20.60:FF:000040">
    <property type="entry name" value="Pyruvate, phosphate dikinase, chloroplastic"/>
    <property type="match status" value="1"/>
</dbReference>
<dbReference type="Pfam" id="PF02896">
    <property type="entry name" value="PEP-utilizers_C"/>
    <property type="match status" value="1"/>
</dbReference>
<feature type="compositionally biased region" description="Pro residues" evidence="13">
    <location>
        <begin position="458"/>
        <end position="467"/>
    </location>
</feature>
<comment type="catalytic activity">
    <reaction evidence="11">
        <text>pyruvate + phosphate + ATP = phosphoenolpyruvate + AMP + diphosphate + H(+)</text>
        <dbReference type="Rhea" id="RHEA:10756"/>
        <dbReference type="ChEBI" id="CHEBI:15361"/>
        <dbReference type="ChEBI" id="CHEBI:15378"/>
        <dbReference type="ChEBI" id="CHEBI:30616"/>
        <dbReference type="ChEBI" id="CHEBI:33019"/>
        <dbReference type="ChEBI" id="CHEBI:43474"/>
        <dbReference type="ChEBI" id="CHEBI:58702"/>
        <dbReference type="ChEBI" id="CHEBI:456215"/>
        <dbReference type="EC" id="2.7.9.1"/>
    </reaction>
</comment>
<evidence type="ECO:0000256" key="4">
    <source>
        <dbReference type="ARBA" id="ARBA00022531"/>
    </source>
</evidence>
<organism evidence="18 19">
    <name type="scientific">Cucurbita argyrosperma subsp. sororia</name>
    <dbReference type="NCBI Taxonomy" id="37648"/>
    <lineage>
        <taxon>Eukaryota</taxon>
        <taxon>Viridiplantae</taxon>
        <taxon>Streptophyta</taxon>
        <taxon>Embryophyta</taxon>
        <taxon>Tracheophyta</taxon>
        <taxon>Spermatophyta</taxon>
        <taxon>Magnoliopsida</taxon>
        <taxon>eudicotyledons</taxon>
        <taxon>Gunneridae</taxon>
        <taxon>Pentapetalae</taxon>
        <taxon>rosids</taxon>
        <taxon>fabids</taxon>
        <taxon>Cucurbitales</taxon>
        <taxon>Cucurbitaceae</taxon>
        <taxon>Cucurbiteae</taxon>
        <taxon>Cucurbita</taxon>
    </lineage>
</organism>
<evidence type="ECO:0000259" key="17">
    <source>
        <dbReference type="Pfam" id="PF20235"/>
    </source>
</evidence>
<sequence>MTAQEKGSRNKRKYRADPPLGDLSKIASSSQDECSSYEFSAEKFENSSSLGQTNACDLCSIGPEFSAGLKLDLGLSNGGSSDVGLNWPSGESEVDEFQDVDWSDLTEAQLEELVLNNLDTIFKSAIKKIIASGYTEEVSIKAVSRSGICFGCKDTLSNIVDNTLAFLKSDQEIDHSREHYFEDLQQLEKYILAELVCVLREVRPFFSTGDAMWWLLISDMNVSLACAVDNDPFDALVCDGTSNESSCDSIPQLKPEAKGSEMNLPKPVKPISPISCAHASQSDGPATLRVPSIAKPKDPLFSSGPLSDKELQNSTSAMAEESYSVAGNPQTSVSEEKVGSSRKGHSNISKREYMLRQKALHVDKNFRTHGTKSSSRAGKLTGLGGLTLDKKLKSVSGSTSVNFKNASLKISKAMGIDVPQDNGNDNVSTIDIPSSSPSFNLENINTVSPFSKTNVSPMPSPSSPPALPAANTSGLPTTDIDLSLSLPTKSNQPSVPISCNAESSTNSFVERPYEKSLGQWFPKDKKDEMVLKLVPRARELQSQLQEWTEWANQKVMQAARRLSKDKAELKNLKQEKDEVERLKKEKQTLEENTMKKLSEMEHALCKASGQVELANSAVRRLEMENAALRQEMEVAKLRAAESAANYHEVSKREKKTLMKVQSWEKQKMLFQEELTAEKRKLKQLIQELEHARDLREQLEGRWKLEERAKDELLMKAASLRKEREQIEDSVKAKEDSIKLKAENNLLKYKDDIQKLEKEIYALRLKTDSSRIAALKRGIDGSYASRLTDTRHSTDHKESSTPNALESMKDLYEYSGTGGVKRERECVMCLSEEMSVVFLPCAHQEPNTAAYSSSLCSLVIGFHGMCCGISKLACYVGVIINGLPYIPLQLSNNKKASKTLDIEVLIRKVRMSSLMHGSLLQTIADCDQGLLRRGKYHLGHTHLLKEKHSSLRGNRGGSRSKGICCQDLHISSPKPERHEPPNRHGSRADAVLSPVIPTTKKRVFTFGKGRSEGNKSMKSLLGGKGANLAEMASIGLSVPPGLTISTEACQEYQKNGNRLPDGLWEEILEGLEIVEKDMGAVLGDPSTPLLLSVRSGAAISMPGMMDTVLNLGLNDEVVAGLAVKSGERFAYDSYRRFLDMFGDVVMGISHSLFEEKLEQLKIEKGKALDTDLTASDLKELVEQYKDAYIEAKGEKFPSDPKQQLQLAVKAVFDSWDSPRANKYRSINQITGLKGTAVNIQAMVFGNMGHTSGTGVLFTRNPSTGEKKLYGEFLINAQGEDVVAGIRTPEDLDTMKACMPEAYKELVENCEILERHYKDMMDIEFTVQENRLWMLQCRSGKRTGKGAVKIAVDLVNEGLVDTRTAIKMVEPQHLDQLLHPQFEDPSAYKDQVVATGLPASPGAAVGQIVFSADDAEAWHAQGKSVILVRTETSPEDVGGMHAATGILTARGGMTSHAAVVARGWGKCCVSGCSDIRVNDHEKVLVIGDLVINEGDWISLNGSTGEVILDKQPLSPPALSGDLETFMSWADQIRRLKVMANADTPEDALTARNNGAQGIGLCRTEHMFFASDERIRAVRKMIMAVTAEQRKAALDLLLPYQRSDFEGIFRAMDGLPVTIRLLDPPLHEFLPEGDLEEIVKGLTAETGMSEDEVFSRIEKLSEVNPMLGFRGCRLGISYPELTEMQARAIFQAAISMSNQGIKVLPEIMVPLVGTPQELRHQVTSIRGVAEKVFSEMGSSLSYKMGTMIEIPRAALVADEIAKEAEFFSFGTNDLTQMTFGYSRDDVGKFLPIYIAKGILQNDPFEVLDQKGVGQLIKLATEKGRAARPNLKVGICGEHGGEPSSVAFFAEAGLDYVSCSPFRVPVARLAAAQVAV</sequence>
<feature type="domain" description="Pyruvate phosphate dikinase AMP/ATP-binding" evidence="15">
    <location>
        <begin position="1300"/>
        <end position="1351"/>
    </location>
</feature>
<dbReference type="Pfam" id="PF00391">
    <property type="entry name" value="PEP-utilizers"/>
    <property type="match status" value="1"/>
</dbReference>
<evidence type="ECO:0000313" key="19">
    <source>
        <dbReference type="Proteomes" id="UP000685013"/>
    </source>
</evidence>
<feature type="domain" description="PEP-utilising enzyme mobile" evidence="14">
    <location>
        <begin position="1421"/>
        <end position="1502"/>
    </location>
</feature>
<dbReference type="Proteomes" id="UP000685013">
    <property type="component" value="Chromosome 14"/>
</dbReference>
<evidence type="ECO:0000256" key="5">
    <source>
        <dbReference type="ARBA" id="ARBA00022679"/>
    </source>
</evidence>
<feature type="domain" description="PIR2-like helical" evidence="17">
    <location>
        <begin position="117"/>
        <end position="229"/>
    </location>
</feature>
<dbReference type="GO" id="GO:0016301">
    <property type="term" value="F:kinase activity"/>
    <property type="evidence" value="ECO:0007669"/>
    <property type="project" value="UniProtKB-KW"/>
</dbReference>
<accession>A0AAV6MKE8</accession>
<protein>
    <recommendedName>
        <fullName evidence="3">pyruvate, phosphate dikinase</fullName>
        <ecNumber evidence="3">2.7.9.1</ecNumber>
    </recommendedName>
</protein>
<keyword evidence="18" id="KW-0670">Pyruvate</keyword>
<dbReference type="FunFam" id="3.30.470.20:FF:000038">
    <property type="entry name" value="Pyruvate, phosphate dikinase, chloroplastic"/>
    <property type="match status" value="1"/>
</dbReference>
<feature type="region of interest" description="Disordered" evidence="13">
    <location>
        <begin position="1"/>
        <end position="30"/>
    </location>
</feature>
<feature type="coiled-coil region" evidence="12">
    <location>
        <begin position="552"/>
        <end position="765"/>
    </location>
</feature>
<keyword evidence="12" id="KW-0175">Coiled coil</keyword>
<keyword evidence="19" id="KW-1185">Reference proteome</keyword>
<feature type="region of interest" description="Disordered" evidence="13">
    <location>
        <begin position="450"/>
        <end position="480"/>
    </location>
</feature>
<dbReference type="FunFam" id="3.50.30.10:FF:000009">
    <property type="entry name" value="Pyruvate, phosphate dikinase, chloroplastic"/>
    <property type="match status" value="1"/>
</dbReference>
<dbReference type="PROSITE" id="PS00370">
    <property type="entry name" value="PEP_ENZYMES_PHOS_SITE"/>
    <property type="match status" value="1"/>
</dbReference>
<feature type="non-terminal residue" evidence="18">
    <location>
        <position position="1"/>
    </location>
</feature>
<evidence type="ECO:0000313" key="18">
    <source>
        <dbReference type="EMBL" id="KAG6582258.1"/>
    </source>
</evidence>